<reference evidence="1" key="2">
    <citation type="submission" date="2020-09" db="EMBL/GenBank/DDBJ databases">
        <authorList>
            <person name="Sun Q."/>
            <person name="Zhou Y."/>
        </authorList>
    </citation>
    <scope>NUCLEOTIDE SEQUENCE</scope>
    <source>
        <strain evidence="1">CGMCC 1.3617</strain>
    </source>
</reference>
<dbReference type="AlphaFoldDB" id="A0A917KUW3"/>
<evidence type="ECO:0000313" key="1">
    <source>
        <dbReference type="EMBL" id="GGJ27951.1"/>
    </source>
</evidence>
<dbReference type="Proteomes" id="UP000661507">
    <property type="component" value="Unassembled WGS sequence"/>
</dbReference>
<dbReference type="EMBL" id="BMKW01000010">
    <property type="protein sequence ID" value="GGJ27951.1"/>
    <property type="molecule type" value="Genomic_DNA"/>
</dbReference>
<keyword evidence="2" id="KW-1185">Reference proteome</keyword>
<protein>
    <submittedName>
        <fullName evidence="1">Uncharacterized protein</fullName>
    </submittedName>
</protein>
<accession>A0A917KUW3</accession>
<name>A0A917KUW3_9PROT</name>
<comment type="caution">
    <text evidence="1">The sequence shown here is derived from an EMBL/GenBank/DDBJ whole genome shotgun (WGS) entry which is preliminary data.</text>
</comment>
<organism evidence="1 2">
    <name type="scientific">Neoroseomonas lacus</name>
    <dbReference type="NCBI Taxonomy" id="287609"/>
    <lineage>
        <taxon>Bacteria</taxon>
        <taxon>Pseudomonadati</taxon>
        <taxon>Pseudomonadota</taxon>
        <taxon>Alphaproteobacteria</taxon>
        <taxon>Acetobacterales</taxon>
        <taxon>Acetobacteraceae</taxon>
        <taxon>Neoroseomonas</taxon>
    </lineage>
</organism>
<proteinExistence type="predicted"/>
<gene>
    <name evidence="1" type="ORF">GCM10011320_39040</name>
</gene>
<sequence length="67" mass="7421">MGRATLRAHLRLAELFARRHNASFKFAAVPATLETSPLDFELPRMLELYEFGRASARSGTAFAPGNL</sequence>
<evidence type="ECO:0000313" key="2">
    <source>
        <dbReference type="Proteomes" id="UP000661507"/>
    </source>
</evidence>
<reference evidence="1" key="1">
    <citation type="journal article" date="2014" name="Int. J. Syst. Evol. Microbiol.">
        <title>Complete genome sequence of Corynebacterium casei LMG S-19264T (=DSM 44701T), isolated from a smear-ripened cheese.</title>
        <authorList>
            <consortium name="US DOE Joint Genome Institute (JGI-PGF)"/>
            <person name="Walter F."/>
            <person name="Albersmeier A."/>
            <person name="Kalinowski J."/>
            <person name="Ruckert C."/>
        </authorList>
    </citation>
    <scope>NUCLEOTIDE SEQUENCE</scope>
    <source>
        <strain evidence="1">CGMCC 1.3617</strain>
    </source>
</reference>
<dbReference type="RefSeq" id="WP_188969792.1">
    <property type="nucleotide sequence ID" value="NZ_BMKW01000010.1"/>
</dbReference>